<evidence type="ECO:0000256" key="4">
    <source>
        <dbReference type="ARBA" id="ARBA00023172"/>
    </source>
</evidence>
<dbReference type="GO" id="GO:0003677">
    <property type="term" value="F:DNA binding"/>
    <property type="evidence" value="ECO:0007669"/>
    <property type="project" value="UniProtKB-UniRule"/>
</dbReference>
<dbReference type="InterPro" id="IPR011010">
    <property type="entry name" value="DNA_brk_join_enz"/>
</dbReference>
<reference evidence="8 9" key="1">
    <citation type="journal article" date="2019" name="Mar. Drugs">
        <title>Comparative Genomics and CAZyme Genome Repertoires of Marine Zobellia amurskyensis KMM 3526(T) and Zobellia laminariae KMM 3676(T).</title>
        <authorList>
            <person name="Chernysheva N."/>
            <person name="Bystritskaya E."/>
            <person name="Stenkova A."/>
            <person name="Golovkin I."/>
            <person name="Nedashkovskaya O."/>
            <person name="Isaeva M."/>
        </authorList>
    </citation>
    <scope>NUCLEOTIDE SEQUENCE [LARGE SCALE GENOMIC DNA]</scope>
    <source>
        <strain evidence="8 9">KMM 3526</strain>
    </source>
</reference>
<organism evidence="8 9">
    <name type="scientific">Zobellia amurskyensis</name>
    <dbReference type="NCBI Taxonomy" id="248905"/>
    <lineage>
        <taxon>Bacteria</taxon>
        <taxon>Pseudomonadati</taxon>
        <taxon>Bacteroidota</taxon>
        <taxon>Flavobacteriia</taxon>
        <taxon>Flavobacteriales</taxon>
        <taxon>Flavobacteriaceae</taxon>
        <taxon>Zobellia</taxon>
    </lineage>
</organism>
<proteinExistence type="inferred from homology"/>
<keyword evidence="4" id="KW-0233">DNA recombination</keyword>
<dbReference type="GO" id="GO:0015074">
    <property type="term" value="P:DNA integration"/>
    <property type="evidence" value="ECO:0007669"/>
    <property type="project" value="UniProtKB-KW"/>
</dbReference>
<evidence type="ECO:0000256" key="5">
    <source>
        <dbReference type="PROSITE-ProRule" id="PRU01248"/>
    </source>
</evidence>
<dbReference type="InterPro" id="IPR002104">
    <property type="entry name" value="Integrase_catalytic"/>
</dbReference>
<evidence type="ECO:0000259" key="7">
    <source>
        <dbReference type="PROSITE" id="PS51900"/>
    </source>
</evidence>
<dbReference type="Proteomes" id="UP000540519">
    <property type="component" value="Unassembled WGS sequence"/>
</dbReference>
<keyword evidence="2" id="KW-0229">DNA integration</keyword>
<dbReference type="PANTHER" id="PTHR30349:SF41">
    <property type="entry name" value="INTEGRASE_RECOMBINASE PROTEIN MJ0367-RELATED"/>
    <property type="match status" value="1"/>
</dbReference>
<dbReference type="PANTHER" id="PTHR30349">
    <property type="entry name" value="PHAGE INTEGRASE-RELATED"/>
    <property type="match status" value="1"/>
</dbReference>
<evidence type="ECO:0000259" key="6">
    <source>
        <dbReference type="PROSITE" id="PS51898"/>
    </source>
</evidence>
<dbReference type="InterPro" id="IPR013762">
    <property type="entry name" value="Integrase-like_cat_sf"/>
</dbReference>
<comment type="caution">
    <text evidence="8">The sequence shown here is derived from an EMBL/GenBank/DDBJ whole genome shotgun (WGS) entry which is preliminary data.</text>
</comment>
<dbReference type="InterPro" id="IPR010998">
    <property type="entry name" value="Integrase_recombinase_N"/>
</dbReference>
<dbReference type="AlphaFoldDB" id="A0A7X3D2S4"/>
<keyword evidence="3 5" id="KW-0238">DNA-binding</keyword>
<dbReference type="CDD" id="cd00397">
    <property type="entry name" value="DNA_BRE_C"/>
    <property type="match status" value="1"/>
</dbReference>
<feature type="domain" description="Tyr recombinase" evidence="6">
    <location>
        <begin position="293"/>
        <end position="479"/>
    </location>
</feature>
<dbReference type="Pfam" id="PF00589">
    <property type="entry name" value="Phage_integrase"/>
    <property type="match status" value="1"/>
</dbReference>
<dbReference type="SUPFAM" id="SSF56349">
    <property type="entry name" value="DNA breaking-rejoining enzymes"/>
    <property type="match status" value="1"/>
</dbReference>
<dbReference type="Gene3D" id="1.10.150.130">
    <property type="match status" value="1"/>
</dbReference>
<dbReference type="PROSITE" id="PS51898">
    <property type="entry name" value="TYR_RECOMBINASE"/>
    <property type="match status" value="1"/>
</dbReference>
<dbReference type="Gene3D" id="1.10.443.10">
    <property type="entry name" value="Intergrase catalytic core"/>
    <property type="match status" value="1"/>
</dbReference>
<feature type="domain" description="Core-binding (CB)" evidence="7">
    <location>
        <begin position="187"/>
        <end position="272"/>
    </location>
</feature>
<dbReference type="GO" id="GO:0006310">
    <property type="term" value="P:DNA recombination"/>
    <property type="evidence" value="ECO:0007669"/>
    <property type="project" value="UniProtKB-KW"/>
</dbReference>
<evidence type="ECO:0000256" key="3">
    <source>
        <dbReference type="ARBA" id="ARBA00023125"/>
    </source>
</evidence>
<evidence type="ECO:0000256" key="1">
    <source>
        <dbReference type="ARBA" id="ARBA00008857"/>
    </source>
</evidence>
<dbReference type="PROSITE" id="PS51900">
    <property type="entry name" value="CB"/>
    <property type="match status" value="1"/>
</dbReference>
<keyword evidence="9" id="KW-1185">Reference proteome</keyword>
<dbReference type="InterPro" id="IPR050090">
    <property type="entry name" value="Tyrosine_recombinase_XerCD"/>
</dbReference>
<dbReference type="OrthoDB" id="9806835at2"/>
<dbReference type="EMBL" id="RCNR01000028">
    <property type="protein sequence ID" value="MUH36935.1"/>
    <property type="molecule type" value="Genomic_DNA"/>
</dbReference>
<sequence>MPSISVLLQNVHETVHTFRMKPNFTEPKIYTGGVDIKQWSKLTKTEQENALNKSWYIYFSFRDPDTGILKRQPNIKAGANRFTNKRERLSFLKILQAKLILLLNEGFSPYQRSIELENKFKNPEQVSEQIKVTPQLPVKRTEEVKKVVVPKPTAPPPPKEIDIFSALDNEPIEGNDKANETIEEPKISVAEAFELGFKIKKSTLNANSFSKYSNRIIRFQKWLDENNVDTSDIKNINKKIVIQHLNWVLQKTSARNRNNVRTALSSFFTTLENNELIEDNFILKINILKSVPKRNKTYTPQLIKDIDYYMKENDPLLRLFVQFVSYNFLRPIEVCRLKISDVDVQDQKLYVRAKNKPVKIKIIPKIMLDVLPDISKMRKDDFLFNPYEIGGKWEADETQKRNYFSKRYKKVKDHFKLGEEYGLYSFRHTFITRLYREMEKNSTPEVVKSRLMLITGHSTRDSLDKYLRDIDAALPEDYSKLLE</sequence>
<name>A0A7X3D2S4_9FLAO</name>
<evidence type="ECO:0000313" key="9">
    <source>
        <dbReference type="Proteomes" id="UP000540519"/>
    </source>
</evidence>
<evidence type="ECO:0000256" key="2">
    <source>
        <dbReference type="ARBA" id="ARBA00022908"/>
    </source>
</evidence>
<protein>
    <submittedName>
        <fullName evidence="8">Site-specific integrase</fullName>
    </submittedName>
</protein>
<gene>
    <name evidence="8" type="ORF">D9O36_13865</name>
</gene>
<dbReference type="InterPro" id="IPR044068">
    <property type="entry name" value="CB"/>
</dbReference>
<accession>A0A7X3D2S4</accession>
<comment type="similarity">
    <text evidence="1">Belongs to the 'phage' integrase family.</text>
</comment>
<evidence type="ECO:0000313" key="8">
    <source>
        <dbReference type="EMBL" id="MUH36935.1"/>
    </source>
</evidence>